<dbReference type="InterPro" id="IPR034573">
    <property type="entry name" value="SDH7"/>
</dbReference>
<evidence type="ECO:0000256" key="1">
    <source>
        <dbReference type="SAM" id="MobiDB-lite"/>
    </source>
</evidence>
<keyword evidence="3" id="KW-1185">Reference proteome</keyword>
<dbReference type="AlphaFoldDB" id="A0AAU9SF55"/>
<evidence type="ECO:0000313" key="2">
    <source>
        <dbReference type="EMBL" id="CAH2064946.1"/>
    </source>
</evidence>
<dbReference type="GO" id="GO:0045273">
    <property type="term" value="C:respiratory chain complex II (succinate dehydrogenase)"/>
    <property type="evidence" value="ECO:0007669"/>
    <property type="project" value="InterPro"/>
</dbReference>
<protein>
    <submittedName>
        <fullName evidence="2">Uncharacterized protein</fullName>
    </submittedName>
</protein>
<name>A0AAU9SF55_THLAR</name>
<dbReference type="PANTHER" id="PTHR36041">
    <property type="entry name" value="SUCCINATE DEHYDROGENASE SUBUNIT 7A, MITOCHONDRIAL-RELATED"/>
    <property type="match status" value="1"/>
</dbReference>
<reference evidence="2 3" key="1">
    <citation type="submission" date="2022-03" db="EMBL/GenBank/DDBJ databases">
        <authorList>
            <person name="Nunn A."/>
            <person name="Chopra R."/>
            <person name="Nunn A."/>
            <person name="Contreras Garrido A."/>
        </authorList>
    </citation>
    <scope>NUCLEOTIDE SEQUENCE [LARGE SCALE GENOMIC DNA]</scope>
</reference>
<organism evidence="2 3">
    <name type="scientific">Thlaspi arvense</name>
    <name type="common">Field penny-cress</name>
    <dbReference type="NCBI Taxonomy" id="13288"/>
    <lineage>
        <taxon>Eukaryota</taxon>
        <taxon>Viridiplantae</taxon>
        <taxon>Streptophyta</taxon>
        <taxon>Embryophyta</taxon>
        <taxon>Tracheophyta</taxon>
        <taxon>Spermatophyta</taxon>
        <taxon>Magnoliopsida</taxon>
        <taxon>eudicotyledons</taxon>
        <taxon>Gunneridae</taxon>
        <taxon>Pentapetalae</taxon>
        <taxon>rosids</taxon>
        <taxon>malvids</taxon>
        <taxon>Brassicales</taxon>
        <taxon>Brassicaceae</taxon>
        <taxon>Thlaspideae</taxon>
        <taxon>Thlaspi</taxon>
    </lineage>
</organism>
<proteinExistence type="predicted"/>
<dbReference type="EMBL" id="OU466861">
    <property type="protein sequence ID" value="CAH2064946.1"/>
    <property type="molecule type" value="Genomic_DNA"/>
</dbReference>
<gene>
    <name evidence="2" type="ORF">TAV2_LOCUS17133</name>
</gene>
<dbReference type="Proteomes" id="UP000836841">
    <property type="component" value="Chromosome 5"/>
</dbReference>
<accession>A0AAU9SF55</accession>
<sequence>MKQRREQSVQHDVLSSDSSRILASGAVREDKTGEEEMSGGGNNAVNRVFYATRSGTLLQRFRLQFHQSLQSPHFIKSHCSSSEMAFLLNNTSISSHLRSSSQKTDGAFAQPRRGFHVELGAREKALLAEDGALRRFKSHKKGVHRLKKIGDVLTVVVVAGCCYEIYARAVMRKEA</sequence>
<dbReference type="PANTHER" id="PTHR36041:SF2">
    <property type="entry name" value="SUCCINATE DEHYDROGENASE SUBUNIT 7A, MITOCHONDRIAL-RELATED"/>
    <property type="match status" value="1"/>
</dbReference>
<feature type="region of interest" description="Disordered" evidence="1">
    <location>
        <begin position="1"/>
        <end position="40"/>
    </location>
</feature>
<evidence type="ECO:0000313" key="3">
    <source>
        <dbReference type="Proteomes" id="UP000836841"/>
    </source>
</evidence>